<sequence>MRRLILFLMPLMIGFSCKEVKNNNKEKKNLVTEKITEDEALHLLHKWTNAYLTGNANPLHEVLDDSWVYSGSTNGQTTDKVATIEEFSNADYKFHDIEYQELDVRLFNDIAIVRGSERMVIVSKPDKDTTTLKLRFTDVYKKKNGKIKAIATHSSPIIEE</sequence>
<dbReference type="Gene3D" id="3.10.450.50">
    <property type="match status" value="1"/>
</dbReference>
<gene>
    <name evidence="2" type="ORF">RM706_14500</name>
</gene>
<evidence type="ECO:0000313" key="3">
    <source>
        <dbReference type="Proteomes" id="UP001255246"/>
    </source>
</evidence>
<dbReference type="RefSeq" id="WP_311352816.1">
    <property type="nucleotide sequence ID" value="NZ_JAVRHR010000003.1"/>
</dbReference>
<accession>A0ABU3ADJ1</accession>
<protein>
    <submittedName>
        <fullName evidence="2">Nuclear transport factor 2 family protein</fullName>
    </submittedName>
</protein>
<dbReference type="PROSITE" id="PS51257">
    <property type="entry name" value="PROKAR_LIPOPROTEIN"/>
    <property type="match status" value="1"/>
</dbReference>
<evidence type="ECO:0000259" key="1">
    <source>
        <dbReference type="Pfam" id="PF14534"/>
    </source>
</evidence>
<evidence type="ECO:0000313" key="2">
    <source>
        <dbReference type="EMBL" id="MDT0608254.1"/>
    </source>
</evidence>
<proteinExistence type="predicted"/>
<organism evidence="2 3">
    <name type="scientific">Croceitalea rosinachiae</name>
    <dbReference type="NCBI Taxonomy" id="3075596"/>
    <lineage>
        <taxon>Bacteria</taxon>
        <taxon>Pseudomonadati</taxon>
        <taxon>Bacteroidota</taxon>
        <taxon>Flavobacteriia</taxon>
        <taxon>Flavobacteriales</taxon>
        <taxon>Flavobacteriaceae</taxon>
        <taxon>Croceitalea</taxon>
    </lineage>
</organism>
<comment type="caution">
    <text evidence="2">The sequence shown here is derived from an EMBL/GenBank/DDBJ whole genome shotgun (WGS) entry which is preliminary data.</text>
</comment>
<dbReference type="InterPro" id="IPR027843">
    <property type="entry name" value="DUF4440"/>
</dbReference>
<dbReference type="EMBL" id="JAVRHR010000003">
    <property type="protein sequence ID" value="MDT0608254.1"/>
    <property type="molecule type" value="Genomic_DNA"/>
</dbReference>
<dbReference type="SUPFAM" id="SSF54427">
    <property type="entry name" value="NTF2-like"/>
    <property type="match status" value="1"/>
</dbReference>
<reference evidence="2 3" key="1">
    <citation type="submission" date="2023-09" db="EMBL/GenBank/DDBJ databases">
        <authorList>
            <person name="Rey-Velasco X."/>
        </authorList>
    </citation>
    <scope>NUCLEOTIDE SEQUENCE [LARGE SCALE GENOMIC DNA]</scope>
    <source>
        <strain evidence="2 3">F388</strain>
    </source>
</reference>
<dbReference type="Proteomes" id="UP001255246">
    <property type="component" value="Unassembled WGS sequence"/>
</dbReference>
<dbReference type="Pfam" id="PF14534">
    <property type="entry name" value="DUF4440"/>
    <property type="match status" value="1"/>
</dbReference>
<feature type="domain" description="DUF4440" evidence="1">
    <location>
        <begin position="44"/>
        <end position="146"/>
    </location>
</feature>
<keyword evidence="3" id="KW-1185">Reference proteome</keyword>
<name>A0ABU3ADJ1_9FLAO</name>
<dbReference type="InterPro" id="IPR032710">
    <property type="entry name" value="NTF2-like_dom_sf"/>
</dbReference>